<keyword evidence="1" id="KW-1133">Transmembrane helix</keyword>
<dbReference type="Proteomes" id="UP000184301">
    <property type="component" value="Unassembled WGS sequence"/>
</dbReference>
<evidence type="ECO:0000313" key="2">
    <source>
        <dbReference type="EMBL" id="SHK39815.1"/>
    </source>
</evidence>
<protein>
    <submittedName>
        <fullName evidence="2">Uncharacterized protein</fullName>
    </submittedName>
</protein>
<organism evidence="2 3">
    <name type="scientific">Hespellia stercorisuis DSM 15480</name>
    <dbReference type="NCBI Taxonomy" id="1121950"/>
    <lineage>
        <taxon>Bacteria</taxon>
        <taxon>Bacillati</taxon>
        <taxon>Bacillota</taxon>
        <taxon>Clostridia</taxon>
        <taxon>Lachnospirales</taxon>
        <taxon>Lachnospiraceae</taxon>
        <taxon>Hespellia</taxon>
    </lineage>
</organism>
<feature type="transmembrane region" description="Helical" evidence="1">
    <location>
        <begin position="23"/>
        <end position="42"/>
    </location>
</feature>
<dbReference type="STRING" id="1121950.SAMN02745243_02857"/>
<reference evidence="2 3" key="1">
    <citation type="submission" date="2016-11" db="EMBL/GenBank/DDBJ databases">
        <authorList>
            <person name="Jaros S."/>
            <person name="Januszkiewicz K."/>
            <person name="Wedrychowicz H."/>
        </authorList>
    </citation>
    <scope>NUCLEOTIDE SEQUENCE [LARGE SCALE GENOMIC DNA]</scope>
    <source>
        <strain evidence="2 3">DSM 15480</strain>
    </source>
</reference>
<evidence type="ECO:0000256" key="1">
    <source>
        <dbReference type="SAM" id="Phobius"/>
    </source>
</evidence>
<proteinExistence type="predicted"/>
<dbReference type="RefSeq" id="WP_200803578.1">
    <property type="nucleotide sequence ID" value="NZ_FQZY01000046.1"/>
</dbReference>
<gene>
    <name evidence="2" type="ORF">SAMN02745243_02857</name>
</gene>
<dbReference type="EMBL" id="FQZY01000046">
    <property type="protein sequence ID" value="SHK39815.1"/>
    <property type="molecule type" value="Genomic_DNA"/>
</dbReference>
<accession>A0A1M6S534</accession>
<keyword evidence="3" id="KW-1185">Reference proteome</keyword>
<dbReference type="AlphaFoldDB" id="A0A1M6S534"/>
<keyword evidence="1" id="KW-0812">Transmembrane</keyword>
<evidence type="ECO:0000313" key="3">
    <source>
        <dbReference type="Proteomes" id="UP000184301"/>
    </source>
</evidence>
<name>A0A1M6S534_9FIRM</name>
<keyword evidence="1" id="KW-0472">Membrane</keyword>
<sequence length="49" mass="5732">MNWTTIWMKLFGTTQFLGLNMGFWAAILAVALIVILMNVVFWKMKPKKK</sequence>